<dbReference type="AlphaFoldDB" id="A0A7Y9LG36"/>
<keyword evidence="2" id="KW-1185">Reference proteome</keyword>
<protein>
    <submittedName>
        <fullName evidence="1">Uncharacterized protein</fullName>
    </submittedName>
</protein>
<evidence type="ECO:0000313" key="1">
    <source>
        <dbReference type="EMBL" id="NYE74731.1"/>
    </source>
</evidence>
<dbReference type="RefSeq" id="WP_281385331.1">
    <property type="nucleotide sequence ID" value="NZ_JACCBU010000001.1"/>
</dbReference>
<sequence>MTELLMAAYYAAEHAEVVRFPIDLSDYVPAVARRAWRPRRDF</sequence>
<gene>
    <name evidence="1" type="ORF">BKA15_006060</name>
</gene>
<reference evidence="1 2" key="1">
    <citation type="submission" date="2020-07" db="EMBL/GenBank/DDBJ databases">
        <title>Sequencing the genomes of 1000 actinobacteria strains.</title>
        <authorList>
            <person name="Klenk H.-P."/>
        </authorList>
    </citation>
    <scope>NUCLEOTIDE SEQUENCE [LARGE SCALE GENOMIC DNA]</scope>
    <source>
        <strain evidence="1 2">DSM 22083</strain>
    </source>
</reference>
<dbReference type="EMBL" id="JACCBU010000001">
    <property type="protein sequence ID" value="NYE74731.1"/>
    <property type="molecule type" value="Genomic_DNA"/>
</dbReference>
<organism evidence="1 2">
    <name type="scientific">Microlunatus parietis</name>
    <dbReference type="NCBI Taxonomy" id="682979"/>
    <lineage>
        <taxon>Bacteria</taxon>
        <taxon>Bacillati</taxon>
        <taxon>Actinomycetota</taxon>
        <taxon>Actinomycetes</taxon>
        <taxon>Propionibacteriales</taxon>
        <taxon>Propionibacteriaceae</taxon>
        <taxon>Microlunatus</taxon>
    </lineage>
</organism>
<name>A0A7Y9LG36_9ACTN</name>
<evidence type="ECO:0000313" key="2">
    <source>
        <dbReference type="Proteomes" id="UP000569914"/>
    </source>
</evidence>
<accession>A0A7Y9LG36</accession>
<dbReference type="Proteomes" id="UP000569914">
    <property type="component" value="Unassembled WGS sequence"/>
</dbReference>
<comment type="caution">
    <text evidence="1">The sequence shown here is derived from an EMBL/GenBank/DDBJ whole genome shotgun (WGS) entry which is preliminary data.</text>
</comment>
<proteinExistence type="predicted"/>